<evidence type="ECO:0000313" key="4">
    <source>
        <dbReference type="Proteomes" id="UP001515480"/>
    </source>
</evidence>
<feature type="signal peptide" evidence="1">
    <location>
        <begin position="1"/>
        <end position="19"/>
    </location>
</feature>
<keyword evidence="1" id="KW-0732">Signal</keyword>
<dbReference type="InterPro" id="IPR005031">
    <property type="entry name" value="COQ10_START"/>
</dbReference>
<dbReference type="AlphaFoldDB" id="A0AB34IP01"/>
<evidence type="ECO:0000256" key="1">
    <source>
        <dbReference type="SAM" id="SignalP"/>
    </source>
</evidence>
<dbReference type="InterPro" id="IPR023393">
    <property type="entry name" value="START-like_dom_sf"/>
</dbReference>
<dbReference type="EMBL" id="JBGBPQ010000021">
    <property type="protein sequence ID" value="KAL1503700.1"/>
    <property type="molecule type" value="Genomic_DNA"/>
</dbReference>
<dbReference type="SUPFAM" id="SSF55961">
    <property type="entry name" value="Bet v1-like"/>
    <property type="match status" value="1"/>
</dbReference>
<reference evidence="3 4" key="1">
    <citation type="journal article" date="2024" name="Science">
        <title>Giant polyketide synthase enzymes in the biosynthesis of giant marine polyether toxins.</title>
        <authorList>
            <person name="Fallon T.R."/>
            <person name="Shende V.V."/>
            <person name="Wierzbicki I.H."/>
            <person name="Pendleton A.L."/>
            <person name="Watervoot N.F."/>
            <person name="Auber R.P."/>
            <person name="Gonzalez D.J."/>
            <person name="Wisecaver J.H."/>
            <person name="Moore B.S."/>
        </authorList>
    </citation>
    <scope>NUCLEOTIDE SEQUENCE [LARGE SCALE GENOMIC DNA]</scope>
    <source>
        <strain evidence="3 4">12B1</strain>
    </source>
</reference>
<keyword evidence="4" id="KW-1185">Reference proteome</keyword>
<evidence type="ECO:0000259" key="2">
    <source>
        <dbReference type="Pfam" id="PF03364"/>
    </source>
</evidence>
<accession>A0AB34IP01</accession>
<protein>
    <recommendedName>
        <fullName evidence="2">Coenzyme Q-binding protein COQ10 START domain-containing protein</fullName>
    </recommendedName>
</protein>
<organism evidence="3 4">
    <name type="scientific">Prymnesium parvum</name>
    <name type="common">Toxic golden alga</name>
    <dbReference type="NCBI Taxonomy" id="97485"/>
    <lineage>
        <taxon>Eukaryota</taxon>
        <taxon>Haptista</taxon>
        <taxon>Haptophyta</taxon>
        <taxon>Prymnesiophyceae</taxon>
        <taxon>Prymnesiales</taxon>
        <taxon>Prymnesiaceae</taxon>
        <taxon>Prymnesium</taxon>
    </lineage>
</organism>
<evidence type="ECO:0000313" key="3">
    <source>
        <dbReference type="EMBL" id="KAL1503700.1"/>
    </source>
</evidence>
<name>A0AB34IP01_PRYPA</name>
<comment type="caution">
    <text evidence="3">The sequence shown here is derived from an EMBL/GenBank/DDBJ whole genome shotgun (WGS) entry which is preliminary data.</text>
</comment>
<sequence length="274" mass="31500">MPCMLPFLLLGGAFAASESQPHFHRGVLKPYELRPPDILLSTQDERLLKSGRAVTHLLEGEGDARRMIMVQDIKAPSQVVLSRIMDFEKYDEMVSNVDSCVNYASYHEGRTQTIKSAYEISALHFKFKYFMRHTYDPVQRCVVFSLDYDRRSDLDDSVGYWYVQPGSRNNCRVFYSCECKLRGWVPRPVINMLQKEALKKATTWVNDESLKQWHASRACATNDALVRFVDNIRSAAPNLKLHPRLAARHRAAVQFVSNVRTQRGRAKPISTHSF</sequence>
<feature type="chain" id="PRO_5044253378" description="Coenzyme Q-binding protein COQ10 START domain-containing protein" evidence="1">
    <location>
        <begin position="20"/>
        <end position="274"/>
    </location>
</feature>
<gene>
    <name evidence="3" type="ORF">AB1Y20_012173</name>
</gene>
<dbReference type="Pfam" id="PF03364">
    <property type="entry name" value="Polyketide_cyc"/>
    <property type="match status" value="1"/>
</dbReference>
<dbReference type="Gene3D" id="3.30.530.20">
    <property type="match status" value="1"/>
</dbReference>
<feature type="domain" description="Coenzyme Q-binding protein COQ10 START" evidence="2">
    <location>
        <begin position="73"/>
        <end position="200"/>
    </location>
</feature>
<proteinExistence type="predicted"/>
<dbReference type="Proteomes" id="UP001515480">
    <property type="component" value="Unassembled WGS sequence"/>
</dbReference>